<dbReference type="Pfam" id="PF19078">
    <property type="entry name" value="Big_12"/>
    <property type="match status" value="1"/>
</dbReference>
<keyword evidence="2" id="KW-0812">Transmembrane</keyword>
<proteinExistence type="predicted"/>
<feature type="transmembrane region" description="Helical" evidence="2">
    <location>
        <begin position="454"/>
        <end position="477"/>
    </location>
</feature>
<protein>
    <recommendedName>
        <fullName evidence="4">Bacterial Ig-like domain-containing protein</fullName>
    </recommendedName>
</protein>
<feature type="transmembrane region" description="Helical" evidence="2">
    <location>
        <begin position="952"/>
        <end position="969"/>
    </location>
</feature>
<reference evidence="5" key="1">
    <citation type="submission" date="2024-03" db="EMBL/GenBank/DDBJ databases">
        <title>WGS assembly of Saponaria officinalis var. Norfolk2.</title>
        <authorList>
            <person name="Jenkins J."/>
            <person name="Shu S."/>
            <person name="Grimwood J."/>
            <person name="Barry K."/>
            <person name="Goodstein D."/>
            <person name="Schmutz J."/>
            <person name="Leebens-Mack J."/>
            <person name="Osbourn A."/>
        </authorList>
    </citation>
    <scope>NUCLEOTIDE SEQUENCE [LARGE SCALE GENOMIC DNA]</scope>
    <source>
        <strain evidence="5">JIC</strain>
    </source>
</reference>
<sequence>MGLKRIQWECCLLSWVFCILCFKALCDVPEVSVKFLQTPPQFTHKKSADFVFDALVASTGETCTNCTFNCKLDDEISSDCRGRNVSFAGLLDGYHSLKVCPNALHGVSCASYNWTVDTVHPTAYISTSMSFTSAPNVTAYISFTEPCTGGGGFRCSSVDACNLLVYGAGQVIPDTLQIIQPYLKYSIVVRLSTNTQFGRAILVMDRGFCTDDAGNRFIRPANSSFIVHVDRREVFVNLKTHVPEKLLTLNGNTRTVLATSSSKNLKVYFYFSEPVLNTSTEVLKSIDISDGSLRPINTSSFANRRFGYMIENVPSVSIVTLSLNSSFVISRQGLPVSPVAPATFLYDSKRPAVMLSTTSKMRTRETTITVIIKFFKPVFGFNSTHLSVSGGKLKEFQQVNRNIYVAMLQAFEGIMSVSIPENMTADVAGNRNLASNVLHVRHYSLPMISNIFCIFVTAFFVATCLVAGLLTISTASLQAFGAYPRSSDALTSNATKNLFRVACYIQVFALSRWLAVTLPVEYYEFTRGIEWSIPYFCLPWETNHSQSMFFLPDTSASSHILNATLNRSSINQPVHVDISSSNKVGVVYGAPLTAMEYMSFFESQNYIPEAEYIVKSESSTGWKKFGSGMFWLAVISGSLILLHIFILLVLKFRKSRAKFPSYGALVLPRFELFLLILAIPCICQASTALMKGRTTSGTIVAVLLLIFASSWLLALFLFLSFGITCGRLLQYKEVHQVGRKFHWYQELVRVTLGPGKRGQWTWKSQQNSIYLAKFGPLFEDLRGPPKYMLSMITGETHMPVDRIIASDDETEDAEAPFIQRLFGVLRIYYTLLESIRRFLLGILAGSHSENSVSKAPTIILLCITSFQLFFLLLKKPFIKKKVQLVEIISIACEVGLFVTYFVLLEKEFSIQEERVVGIFMLCLFIFGFLALITNEWYALFKQVKKLDTSKNTFGVGLRAASLGFILLFIPEKLIKNLDKWLPEDRAGSGNGDVGRLNRSGTNGRSSESRSPSTSDKPWLKQLREMAKASFKEASGSTTNDPSSSNPRWSGFWRGKWSGSSSSKTPSHDYKSKPKSLYKDLEAIFASKGNTCKSDAKEHSPIEPNTKGSGVVQL</sequence>
<evidence type="ECO:0000313" key="6">
    <source>
        <dbReference type="Proteomes" id="UP001443914"/>
    </source>
</evidence>
<feature type="region of interest" description="Disordered" evidence="1">
    <location>
        <begin position="988"/>
        <end position="1018"/>
    </location>
</feature>
<dbReference type="AlphaFoldDB" id="A0AAW1H091"/>
<feature type="chain" id="PRO_5043844714" description="Bacterial Ig-like domain-containing protein" evidence="3">
    <location>
        <begin position="27"/>
        <end position="1113"/>
    </location>
</feature>
<evidence type="ECO:0000259" key="4">
    <source>
        <dbReference type="Pfam" id="PF19078"/>
    </source>
</evidence>
<feature type="region of interest" description="Disordered" evidence="1">
    <location>
        <begin position="1029"/>
        <end position="1048"/>
    </location>
</feature>
<accession>A0AAW1H091</accession>
<keyword evidence="2" id="KW-0472">Membrane</keyword>
<feature type="transmembrane region" description="Helical" evidence="2">
    <location>
        <begin position="699"/>
        <end position="723"/>
    </location>
</feature>
<dbReference type="Proteomes" id="UP001443914">
    <property type="component" value="Unassembled WGS sequence"/>
</dbReference>
<feature type="transmembrane region" description="Helical" evidence="2">
    <location>
        <begin position="498"/>
        <end position="515"/>
    </location>
</feature>
<feature type="compositionally biased region" description="Polar residues" evidence="1">
    <location>
        <begin position="1034"/>
        <end position="1046"/>
    </location>
</feature>
<feature type="transmembrane region" description="Helical" evidence="2">
    <location>
        <begin position="915"/>
        <end position="940"/>
    </location>
</feature>
<feature type="transmembrane region" description="Helical" evidence="2">
    <location>
        <begin position="852"/>
        <end position="872"/>
    </location>
</feature>
<organism evidence="5 6">
    <name type="scientific">Saponaria officinalis</name>
    <name type="common">Common soapwort</name>
    <name type="synonym">Lychnis saponaria</name>
    <dbReference type="NCBI Taxonomy" id="3572"/>
    <lineage>
        <taxon>Eukaryota</taxon>
        <taxon>Viridiplantae</taxon>
        <taxon>Streptophyta</taxon>
        <taxon>Embryophyta</taxon>
        <taxon>Tracheophyta</taxon>
        <taxon>Spermatophyta</taxon>
        <taxon>Magnoliopsida</taxon>
        <taxon>eudicotyledons</taxon>
        <taxon>Gunneridae</taxon>
        <taxon>Pentapetalae</taxon>
        <taxon>Caryophyllales</taxon>
        <taxon>Caryophyllaceae</taxon>
        <taxon>Caryophylleae</taxon>
        <taxon>Saponaria</taxon>
    </lineage>
</organism>
<evidence type="ECO:0000256" key="3">
    <source>
        <dbReference type="SAM" id="SignalP"/>
    </source>
</evidence>
<feature type="signal peptide" evidence="3">
    <location>
        <begin position="1"/>
        <end position="26"/>
    </location>
</feature>
<feature type="transmembrane region" description="Helical" evidence="2">
    <location>
        <begin position="662"/>
        <end position="687"/>
    </location>
</feature>
<dbReference type="PANTHER" id="PTHR34677">
    <property type="match status" value="1"/>
</dbReference>
<evidence type="ECO:0000256" key="1">
    <source>
        <dbReference type="SAM" id="MobiDB-lite"/>
    </source>
</evidence>
<name>A0AAW1H091_SAPOF</name>
<feature type="transmembrane region" description="Helical" evidence="2">
    <location>
        <begin position="629"/>
        <end position="650"/>
    </location>
</feature>
<feature type="region of interest" description="Disordered" evidence="1">
    <location>
        <begin position="1090"/>
        <end position="1113"/>
    </location>
</feature>
<dbReference type="EMBL" id="JBDFQZ010000013">
    <property type="protein sequence ID" value="KAK9669465.1"/>
    <property type="molecule type" value="Genomic_DNA"/>
</dbReference>
<dbReference type="PANTHER" id="PTHR34677:SF1">
    <property type="entry name" value="TRANSMEMBRANE PROTEIN"/>
    <property type="match status" value="1"/>
</dbReference>
<evidence type="ECO:0000313" key="5">
    <source>
        <dbReference type="EMBL" id="KAK9669465.1"/>
    </source>
</evidence>
<gene>
    <name evidence="5" type="ORF">RND81_13G132300</name>
</gene>
<evidence type="ECO:0000256" key="2">
    <source>
        <dbReference type="SAM" id="Phobius"/>
    </source>
</evidence>
<dbReference type="InterPro" id="IPR044048">
    <property type="entry name" value="Big_12"/>
</dbReference>
<keyword evidence="2" id="KW-1133">Transmembrane helix</keyword>
<feature type="domain" description="Bacterial Ig-like" evidence="4">
    <location>
        <begin position="347"/>
        <end position="436"/>
    </location>
</feature>
<feature type="transmembrane region" description="Helical" evidence="2">
    <location>
        <begin position="884"/>
        <end position="903"/>
    </location>
</feature>
<comment type="caution">
    <text evidence="5">The sequence shown here is derived from an EMBL/GenBank/DDBJ whole genome shotgun (WGS) entry which is preliminary data.</text>
</comment>
<keyword evidence="3" id="KW-0732">Signal</keyword>
<keyword evidence="6" id="KW-1185">Reference proteome</keyword>